<accession>A0A5B9ELA6</accession>
<evidence type="ECO:0000313" key="3">
    <source>
        <dbReference type="EMBL" id="QEE30886.1"/>
    </source>
</evidence>
<protein>
    <submittedName>
        <fullName evidence="3">Glycoside hydrolase family 88 protein</fullName>
    </submittedName>
</protein>
<proteinExistence type="predicted"/>
<dbReference type="PANTHER" id="PTHR33886:SF8">
    <property type="entry name" value="UNSATURATED RHAMNOGALACTURONAN HYDROLASE (EUROFUNG)"/>
    <property type="match status" value="1"/>
</dbReference>
<dbReference type="AlphaFoldDB" id="A0A5B9ELA6"/>
<evidence type="ECO:0000256" key="1">
    <source>
        <dbReference type="ARBA" id="ARBA00022801"/>
    </source>
</evidence>
<dbReference type="OrthoDB" id="258246at2"/>
<dbReference type="GO" id="GO:0016787">
    <property type="term" value="F:hydrolase activity"/>
    <property type="evidence" value="ECO:0007669"/>
    <property type="project" value="UniProtKB-KW"/>
</dbReference>
<gene>
    <name evidence="3" type="ORF">FTW19_24525</name>
</gene>
<dbReference type="Pfam" id="PF07470">
    <property type="entry name" value="Glyco_hydro_88"/>
    <property type="match status" value="1"/>
</dbReference>
<dbReference type="Proteomes" id="UP000321820">
    <property type="component" value="Chromosome"/>
</dbReference>
<organism evidence="3 4">
    <name type="scientific">Terriglobus albidus</name>
    <dbReference type="NCBI Taxonomy" id="1592106"/>
    <lineage>
        <taxon>Bacteria</taxon>
        <taxon>Pseudomonadati</taxon>
        <taxon>Acidobacteriota</taxon>
        <taxon>Terriglobia</taxon>
        <taxon>Terriglobales</taxon>
        <taxon>Acidobacteriaceae</taxon>
        <taxon>Terriglobus</taxon>
    </lineage>
</organism>
<feature type="chain" id="PRO_5022854761" evidence="2">
    <location>
        <begin position="26"/>
        <end position="403"/>
    </location>
</feature>
<reference evidence="3 4" key="1">
    <citation type="submission" date="2019-08" db="EMBL/GenBank/DDBJ databases">
        <title>Complete genome sequence of Terriglobus albidus strain ORNL.</title>
        <authorList>
            <person name="Podar M."/>
        </authorList>
    </citation>
    <scope>NUCLEOTIDE SEQUENCE [LARGE SCALE GENOMIC DNA]</scope>
    <source>
        <strain evidence="3 4">ORNL</strain>
    </source>
</reference>
<sequence>MKTSLLFRAGVASLALAAVSISAHAQQGPKPTPEMQAIIDKDNGRHFGTSPEDPGPLAKDISPALTPAAIDKVMRKVADWQLKESQPYFDKIWTWSVLYSGFMAASDSLGDPKYRNVMAEMSEKFEYQPRNPDKLPNADDISIAQTYAELYLAGGKKDAKIIAPTIHTLDTVMPLETLRPGDPRIPWWWCDALFMAPAVYTRMYAATGDHKYIDYMNAQWQHTYDLLWDKDEHLYARDASYIPKRGPNGQKIFWSRGEGWVIAGLARTLQFLPKDDPRRPFYVQQLKDMAARVAELQDKDGQWHASLLDAEHFPAAETSGASLFVYGMAYGVNEGILDKAKYMPVIRRAWAGLLNNVYADGRLGNIQQTGAEPAYYRPSASYTYGVGGFLMAGSELKRMAKKK</sequence>
<evidence type="ECO:0000256" key="2">
    <source>
        <dbReference type="SAM" id="SignalP"/>
    </source>
</evidence>
<dbReference type="InterPro" id="IPR012341">
    <property type="entry name" value="6hp_glycosidase-like_sf"/>
</dbReference>
<dbReference type="Gene3D" id="1.50.10.10">
    <property type="match status" value="1"/>
</dbReference>
<dbReference type="GO" id="GO:0005975">
    <property type="term" value="P:carbohydrate metabolic process"/>
    <property type="evidence" value="ECO:0007669"/>
    <property type="project" value="InterPro"/>
</dbReference>
<dbReference type="KEGG" id="talb:FTW19_24525"/>
<dbReference type="PANTHER" id="PTHR33886">
    <property type="entry name" value="UNSATURATED RHAMNOGALACTURONAN HYDROLASE (EUROFUNG)"/>
    <property type="match status" value="1"/>
</dbReference>
<feature type="signal peptide" evidence="2">
    <location>
        <begin position="1"/>
        <end position="25"/>
    </location>
</feature>
<dbReference type="InterPro" id="IPR008928">
    <property type="entry name" value="6-hairpin_glycosidase_sf"/>
</dbReference>
<keyword evidence="1 3" id="KW-0378">Hydrolase</keyword>
<dbReference type="InterPro" id="IPR010905">
    <property type="entry name" value="Glyco_hydro_88"/>
</dbReference>
<evidence type="ECO:0000313" key="4">
    <source>
        <dbReference type="Proteomes" id="UP000321820"/>
    </source>
</evidence>
<keyword evidence="2" id="KW-0732">Signal</keyword>
<dbReference type="EMBL" id="CP042806">
    <property type="protein sequence ID" value="QEE30886.1"/>
    <property type="molecule type" value="Genomic_DNA"/>
</dbReference>
<keyword evidence="4" id="KW-1185">Reference proteome</keyword>
<dbReference type="SUPFAM" id="SSF48208">
    <property type="entry name" value="Six-hairpin glycosidases"/>
    <property type="match status" value="1"/>
</dbReference>
<dbReference type="InterPro" id="IPR052043">
    <property type="entry name" value="PolySaccharide_Degr_Enz"/>
</dbReference>
<dbReference type="RefSeq" id="WP_147650182.1">
    <property type="nucleotide sequence ID" value="NZ_CP042806.1"/>
</dbReference>
<name>A0A5B9ELA6_9BACT</name>